<keyword evidence="2" id="KW-1185">Reference proteome</keyword>
<dbReference type="RefSeq" id="WP_187967404.1">
    <property type="nucleotide sequence ID" value="NZ_JACVDC010000101.1"/>
</dbReference>
<dbReference type="InterPro" id="IPR041408">
    <property type="entry name" value="Hcp_Tssd"/>
</dbReference>
<dbReference type="Pfam" id="PF17642">
    <property type="entry name" value="TssD"/>
    <property type="match status" value="1"/>
</dbReference>
<dbReference type="Proteomes" id="UP000653730">
    <property type="component" value="Unassembled WGS sequence"/>
</dbReference>
<accession>A0A926Q5R9</accession>
<evidence type="ECO:0000313" key="2">
    <source>
        <dbReference type="Proteomes" id="UP000653730"/>
    </source>
</evidence>
<reference evidence="1 2" key="1">
    <citation type="submission" date="2020-09" db="EMBL/GenBank/DDBJ databases">
        <title>Sinomicrobium weinanense sp. nov., a halophilic bacteria isolated from saline-alkali soil.</title>
        <authorList>
            <person name="Wu P."/>
            <person name="Ren H."/>
            <person name="Mei Y."/>
            <person name="Liang Y."/>
            <person name="Chen Z."/>
        </authorList>
    </citation>
    <scope>NUCLEOTIDE SEQUENCE [LARGE SCALE GENOMIC DNA]</scope>
    <source>
        <strain evidence="1 2">FJxs</strain>
    </source>
</reference>
<dbReference type="InterPro" id="IPR028218">
    <property type="entry name" value="Toxin-JAB1"/>
</dbReference>
<dbReference type="GO" id="GO:0033104">
    <property type="term" value="C:type VI protein secretion system complex"/>
    <property type="evidence" value="ECO:0007669"/>
    <property type="project" value="InterPro"/>
</dbReference>
<comment type="caution">
    <text evidence="1">The sequence shown here is derived from an EMBL/GenBank/DDBJ whole genome shotgun (WGS) entry which is preliminary data.</text>
</comment>
<organism evidence="1 2">
    <name type="scientific">Sinomicrobium weinanense</name>
    <dbReference type="NCBI Taxonomy" id="2842200"/>
    <lineage>
        <taxon>Bacteria</taxon>
        <taxon>Pseudomonadati</taxon>
        <taxon>Bacteroidota</taxon>
        <taxon>Flavobacteriia</taxon>
        <taxon>Flavobacteriales</taxon>
        <taxon>Flavobacteriaceae</taxon>
        <taxon>Sinomicrobium</taxon>
    </lineage>
</organism>
<gene>
    <name evidence="1" type="ORF">IBL28_20090</name>
</gene>
<dbReference type="EMBL" id="JACVDC010000101">
    <property type="protein sequence ID" value="MBC9798280.1"/>
    <property type="molecule type" value="Genomic_DNA"/>
</dbReference>
<sequence length="381" mass="44500">MIVQGKLYVEDEVCNLLAFDLLFEQGTDWSGKPSRRPQLEGIFVQIESTNNDELFHHWITSNDTMKQGKIVFYGPDGMKEQRKYEFWDCYCVNWKEDFKHNTEEPMGMSMKLMPGIFKTPGGTIAEKPWKISDPFTAYKSYEPEEDEDQEEEETLTGYKLYTNGCIELICSKEENDAEPIDYLYNEDMSKKIEVQDKSILYSLSHNDKKSNVEVKDLSFAIVRDFNEAARVFKFAADNSNVEWGFDGHKPTEASKEVYFVGTYRNQNLAPNSETALGVSIFNQTFRIHSHPYPHVDIDKDLDWGIGDMKSVWMQNQIHGKVIRPPKNKGDVLRAQERYERFEKAGKRVFNHYHYFPQKGLYYYDPFIARKFVSSSITRNIL</sequence>
<dbReference type="Pfam" id="PF15659">
    <property type="entry name" value="Toxin-JAB1"/>
    <property type="match status" value="1"/>
</dbReference>
<evidence type="ECO:0000313" key="1">
    <source>
        <dbReference type="EMBL" id="MBC9798280.1"/>
    </source>
</evidence>
<proteinExistence type="predicted"/>
<protein>
    <submittedName>
        <fullName evidence="1">Uncharacterized protein</fullName>
    </submittedName>
</protein>
<dbReference type="AlphaFoldDB" id="A0A926Q5R9"/>
<name>A0A926Q5R9_9FLAO</name>